<proteinExistence type="predicted"/>
<dbReference type="AlphaFoldDB" id="A0AA40A721"/>
<accession>A0AA40A721</accession>
<dbReference type="RefSeq" id="XP_060293645.1">
    <property type="nucleotide sequence ID" value="XM_060435016.1"/>
</dbReference>
<evidence type="ECO:0000313" key="3">
    <source>
        <dbReference type="Proteomes" id="UP001172101"/>
    </source>
</evidence>
<evidence type="ECO:0000256" key="1">
    <source>
        <dbReference type="SAM" id="MobiDB-lite"/>
    </source>
</evidence>
<feature type="compositionally biased region" description="Basic and acidic residues" evidence="1">
    <location>
        <begin position="16"/>
        <end position="27"/>
    </location>
</feature>
<dbReference type="GeneID" id="85318286"/>
<evidence type="ECO:0000313" key="2">
    <source>
        <dbReference type="EMBL" id="KAK0710341.1"/>
    </source>
</evidence>
<protein>
    <submittedName>
        <fullName evidence="2">Uncharacterized protein</fullName>
    </submittedName>
</protein>
<comment type="caution">
    <text evidence="2">The sequence shown here is derived from an EMBL/GenBank/DDBJ whole genome shotgun (WGS) entry which is preliminary data.</text>
</comment>
<feature type="region of interest" description="Disordered" evidence="1">
    <location>
        <begin position="14"/>
        <end position="41"/>
    </location>
</feature>
<reference evidence="2" key="1">
    <citation type="submission" date="2023-06" db="EMBL/GenBank/DDBJ databases">
        <title>Genome-scale phylogeny and comparative genomics of the fungal order Sordariales.</title>
        <authorList>
            <consortium name="Lawrence Berkeley National Laboratory"/>
            <person name="Hensen N."/>
            <person name="Bonometti L."/>
            <person name="Westerberg I."/>
            <person name="Brannstrom I.O."/>
            <person name="Guillou S."/>
            <person name="Cros-Aarteil S."/>
            <person name="Calhoun S."/>
            <person name="Haridas S."/>
            <person name="Kuo A."/>
            <person name="Mondo S."/>
            <person name="Pangilinan J."/>
            <person name="Riley R."/>
            <person name="LaButti K."/>
            <person name="Andreopoulos B."/>
            <person name="Lipzen A."/>
            <person name="Chen C."/>
            <person name="Yanf M."/>
            <person name="Daum C."/>
            <person name="Ng V."/>
            <person name="Clum A."/>
            <person name="Steindorff A."/>
            <person name="Ohm R."/>
            <person name="Martin F."/>
            <person name="Silar P."/>
            <person name="Natvig D."/>
            <person name="Lalanne C."/>
            <person name="Gautier V."/>
            <person name="Ament-velasquez S.L."/>
            <person name="Kruys A."/>
            <person name="Hutchinson M.I."/>
            <person name="Powell A.J."/>
            <person name="Barry K."/>
            <person name="Miller A.N."/>
            <person name="Grigoriev I.V."/>
            <person name="Debuchy R."/>
            <person name="Gladieux P."/>
            <person name="Thoren M.H."/>
            <person name="Johannesson H."/>
        </authorList>
    </citation>
    <scope>NUCLEOTIDE SEQUENCE</scope>
    <source>
        <strain evidence="2">SMH2392-1A</strain>
    </source>
</reference>
<organism evidence="2 3">
    <name type="scientific">Lasiosphaeria miniovina</name>
    <dbReference type="NCBI Taxonomy" id="1954250"/>
    <lineage>
        <taxon>Eukaryota</taxon>
        <taxon>Fungi</taxon>
        <taxon>Dikarya</taxon>
        <taxon>Ascomycota</taxon>
        <taxon>Pezizomycotina</taxon>
        <taxon>Sordariomycetes</taxon>
        <taxon>Sordariomycetidae</taxon>
        <taxon>Sordariales</taxon>
        <taxon>Lasiosphaeriaceae</taxon>
        <taxon>Lasiosphaeria</taxon>
    </lineage>
</organism>
<sequence>MTCGCTARVPVLSTKSDGKPSHLEESALPRNSNETRPPLSCQTTNLRDTFAAFTTLPRPILQIRRLPITSLVYYLWPSSRRVDRIYPEHIDARKLLENTKRALGLAKNTGTEQQVLVEAVLLPHGQLGYGPSTTVLVRDCDDVIEAMRQLSNLPAPHTCADNRPTILFRPYSVKVDYIERWLDSISHGLPSTPSQKTSSNLGTSMAVYEYMANNGTGAVLLASRGSKNEGGKAELDASCILLNLSQVLGIT</sequence>
<name>A0AA40A721_9PEZI</name>
<feature type="compositionally biased region" description="Polar residues" evidence="1">
    <location>
        <begin position="29"/>
        <end position="41"/>
    </location>
</feature>
<dbReference type="EMBL" id="JAUIRO010000006">
    <property type="protein sequence ID" value="KAK0710341.1"/>
    <property type="molecule type" value="Genomic_DNA"/>
</dbReference>
<dbReference type="Proteomes" id="UP001172101">
    <property type="component" value="Unassembled WGS sequence"/>
</dbReference>
<gene>
    <name evidence="2" type="ORF">B0T26DRAFT_436108</name>
</gene>
<keyword evidence="3" id="KW-1185">Reference proteome</keyword>